<dbReference type="RefSeq" id="WP_188411113.1">
    <property type="nucleotide sequence ID" value="NZ_BMCP01000008.1"/>
</dbReference>
<evidence type="ECO:0000256" key="1">
    <source>
        <dbReference type="SAM" id="SignalP"/>
    </source>
</evidence>
<sequence length="130" mass="12989">MFGKATITAAVAAIFVPTIAFADGGTVSGAAGGAATGAIVGGPVGAAVGGVAGAALGTIMDPPAPEVREVVVQQEVPSVQVQKEIVVGQPLPETVVLRPVPGYTQYTYAVVNNQRVIVDPGTRQVIQIVN</sequence>
<organism evidence="2 3">
    <name type="scientific">Agaricicola taiwanensis</name>
    <dbReference type="NCBI Taxonomy" id="591372"/>
    <lineage>
        <taxon>Bacteria</taxon>
        <taxon>Pseudomonadati</taxon>
        <taxon>Pseudomonadota</taxon>
        <taxon>Alphaproteobacteria</taxon>
        <taxon>Rhodobacterales</taxon>
        <taxon>Paracoccaceae</taxon>
        <taxon>Agaricicola</taxon>
    </lineage>
</organism>
<name>A0A8J2YN99_9RHOB</name>
<keyword evidence="3" id="KW-1185">Reference proteome</keyword>
<gene>
    <name evidence="2" type="ORF">GCM10007276_34860</name>
</gene>
<reference evidence="2" key="2">
    <citation type="submission" date="2020-09" db="EMBL/GenBank/DDBJ databases">
        <authorList>
            <person name="Sun Q."/>
            <person name="Sedlacek I."/>
        </authorList>
    </citation>
    <scope>NUCLEOTIDE SEQUENCE</scope>
    <source>
        <strain evidence="2">CCM 7684</strain>
    </source>
</reference>
<dbReference type="EMBL" id="BMCP01000008">
    <property type="protein sequence ID" value="GGE54924.1"/>
    <property type="molecule type" value="Genomic_DNA"/>
</dbReference>
<feature type="signal peptide" evidence="1">
    <location>
        <begin position="1"/>
        <end position="22"/>
    </location>
</feature>
<comment type="caution">
    <text evidence="2">The sequence shown here is derived from an EMBL/GenBank/DDBJ whole genome shotgun (WGS) entry which is preliminary data.</text>
</comment>
<proteinExistence type="predicted"/>
<reference evidence="2" key="1">
    <citation type="journal article" date="2014" name="Int. J. Syst. Evol. Microbiol.">
        <title>Complete genome sequence of Corynebacterium casei LMG S-19264T (=DSM 44701T), isolated from a smear-ripened cheese.</title>
        <authorList>
            <consortium name="US DOE Joint Genome Institute (JGI-PGF)"/>
            <person name="Walter F."/>
            <person name="Albersmeier A."/>
            <person name="Kalinowski J."/>
            <person name="Ruckert C."/>
        </authorList>
    </citation>
    <scope>NUCLEOTIDE SEQUENCE</scope>
    <source>
        <strain evidence="2">CCM 7684</strain>
    </source>
</reference>
<dbReference type="Proteomes" id="UP000602745">
    <property type="component" value="Unassembled WGS sequence"/>
</dbReference>
<feature type="chain" id="PRO_5035237516" description="DUF1236 domain-containing protein" evidence="1">
    <location>
        <begin position="23"/>
        <end position="130"/>
    </location>
</feature>
<evidence type="ECO:0008006" key="4">
    <source>
        <dbReference type="Google" id="ProtNLM"/>
    </source>
</evidence>
<dbReference type="AlphaFoldDB" id="A0A8J2YN99"/>
<evidence type="ECO:0000313" key="2">
    <source>
        <dbReference type="EMBL" id="GGE54924.1"/>
    </source>
</evidence>
<evidence type="ECO:0000313" key="3">
    <source>
        <dbReference type="Proteomes" id="UP000602745"/>
    </source>
</evidence>
<accession>A0A8J2YN99</accession>
<protein>
    <recommendedName>
        <fullName evidence="4">DUF1236 domain-containing protein</fullName>
    </recommendedName>
</protein>
<keyword evidence="1" id="KW-0732">Signal</keyword>
<dbReference type="InterPro" id="IPR009642">
    <property type="entry name" value="DUF1236"/>
</dbReference>
<dbReference type="Pfam" id="PF06823">
    <property type="entry name" value="DUF1236"/>
    <property type="match status" value="1"/>
</dbReference>